<comment type="caution">
    <text evidence="1">The sequence shown here is derived from an EMBL/GenBank/DDBJ whole genome shotgun (WGS) entry which is preliminary data.</text>
</comment>
<keyword evidence="2" id="KW-1185">Reference proteome</keyword>
<proteinExistence type="predicted"/>
<organism evidence="1 2">
    <name type="scientific">Leptosia nina</name>
    <dbReference type="NCBI Taxonomy" id="320188"/>
    <lineage>
        <taxon>Eukaryota</taxon>
        <taxon>Metazoa</taxon>
        <taxon>Ecdysozoa</taxon>
        <taxon>Arthropoda</taxon>
        <taxon>Hexapoda</taxon>
        <taxon>Insecta</taxon>
        <taxon>Pterygota</taxon>
        <taxon>Neoptera</taxon>
        <taxon>Endopterygota</taxon>
        <taxon>Lepidoptera</taxon>
        <taxon>Glossata</taxon>
        <taxon>Ditrysia</taxon>
        <taxon>Papilionoidea</taxon>
        <taxon>Pieridae</taxon>
        <taxon>Pierinae</taxon>
        <taxon>Leptosia</taxon>
    </lineage>
</organism>
<accession>A0AAV1JI11</accession>
<sequence>MMAAVDLITQVHNDEDEPHEQPLDPGVIVERPQILALVTTVAAATHYGNGFMDWVPKALSSFCFLD</sequence>
<protein>
    <submittedName>
        <fullName evidence="1">Uncharacterized protein</fullName>
    </submittedName>
</protein>
<gene>
    <name evidence="1" type="ORF">LNINA_LOCUS7927</name>
</gene>
<evidence type="ECO:0000313" key="2">
    <source>
        <dbReference type="Proteomes" id="UP001497472"/>
    </source>
</evidence>
<dbReference type="EMBL" id="CAVLEF010000010">
    <property type="protein sequence ID" value="CAK1548559.1"/>
    <property type="molecule type" value="Genomic_DNA"/>
</dbReference>
<dbReference type="AlphaFoldDB" id="A0AAV1JI11"/>
<reference evidence="1 2" key="1">
    <citation type="submission" date="2023-11" db="EMBL/GenBank/DDBJ databases">
        <authorList>
            <person name="Okamura Y."/>
        </authorList>
    </citation>
    <scope>NUCLEOTIDE SEQUENCE [LARGE SCALE GENOMIC DNA]</scope>
</reference>
<dbReference type="Proteomes" id="UP001497472">
    <property type="component" value="Unassembled WGS sequence"/>
</dbReference>
<name>A0AAV1JI11_9NEOP</name>
<evidence type="ECO:0000313" key="1">
    <source>
        <dbReference type="EMBL" id="CAK1548559.1"/>
    </source>
</evidence>